<protein>
    <submittedName>
        <fullName evidence="3">DUF305 domain-containing protein</fullName>
    </submittedName>
</protein>
<accession>A0A4Q2TBS4</accession>
<dbReference type="PANTHER" id="PTHR36933">
    <property type="entry name" value="SLL0788 PROTEIN"/>
    <property type="match status" value="1"/>
</dbReference>
<reference evidence="3 4" key="1">
    <citation type="submission" date="2019-01" db="EMBL/GenBank/DDBJ databases">
        <title>Novel species of Nocardioides.</title>
        <authorList>
            <person name="Liu Q."/>
            <person name="X Y.-H."/>
        </authorList>
    </citation>
    <scope>NUCLEOTIDE SEQUENCE [LARGE SCALE GENOMIC DNA]</scope>
    <source>
        <strain evidence="3 4">HLT2-9</strain>
    </source>
</reference>
<comment type="caution">
    <text evidence="3">The sequence shown here is derived from an EMBL/GenBank/DDBJ whole genome shotgun (WGS) entry which is preliminary data.</text>
</comment>
<feature type="chain" id="PRO_5038995917" evidence="1">
    <location>
        <begin position="26"/>
        <end position="208"/>
    </location>
</feature>
<keyword evidence="1" id="KW-0732">Signal</keyword>
<dbReference type="EMBL" id="SDWV01000001">
    <property type="protein sequence ID" value="RYC14578.1"/>
    <property type="molecule type" value="Genomic_DNA"/>
</dbReference>
<gene>
    <name evidence="3" type="ORF">EUA94_00165</name>
</gene>
<name>A0A4Q2TBS4_9ACTN</name>
<dbReference type="InterPro" id="IPR012347">
    <property type="entry name" value="Ferritin-like"/>
</dbReference>
<evidence type="ECO:0000313" key="4">
    <source>
        <dbReference type="Proteomes" id="UP000291101"/>
    </source>
</evidence>
<dbReference type="Gene3D" id="1.20.1260.10">
    <property type="match status" value="1"/>
</dbReference>
<dbReference type="Pfam" id="PF03713">
    <property type="entry name" value="DUF305"/>
    <property type="match status" value="1"/>
</dbReference>
<dbReference type="Proteomes" id="UP000291101">
    <property type="component" value="Unassembled WGS sequence"/>
</dbReference>
<dbReference type="RefSeq" id="WP_129423502.1">
    <property type="nucleotide sequence ID" value="NZ_SDWV01000001.1"/>
</dbReference>
<feature type="signal peptide" evidence="1">
    <location>
        <begin position="1"/>
        <end position="25"/>
    </location>
</feature>
<dbReference type="PROSITE" id="PS51257">
    <property type="entry name" value="PROKAR_LIPOPROTEIN"/>
    <property type="match status" value="1"/>
</dbReference>
<dbReference type="PANTHER" id="PTHR36933:SF1">
    <property type="entry name" value="SLL0788 PROTEIN"/>
    <property type="match status" value="1"/>
</dbReference>
<sequence>MRTNRTTRALGALTLTAALALTAAACGNDDASTATSSEVSTTEHNDADVEFASQMLQHHAQALSMVDLTIERPLDPEVQQLAEQIREAQAPEIETFTDWLTDWDEEVPETVRDHSNAGHDMDDMGGSMDDENMPGMMTSDDMGALEDASDADFQTMWLEMMVEHHEGAIEMAKSEQGDGQYKAAVDLAGDIATSQTAEVETMKGLLES</sequence>
<evidence type="ECO:0000256" key="1">
    <source>
        <dbReference type="SAM" id="SignalP"/>
    </source>
</evidence>
<dbReference type="OrthoDB" id="26872at2"/>
<dbReference type="InterPro" id="IPR005183">
    <property type="entry name" value="DUF305_CopM-like"/>
</dbReference>
<feature type="domain" description="DUF305" evidence="2">
    <location>
        <begin position="48"/>
        <end position="206"/>
    </location>
</feature>
<evidence type="ECO:0000259" key="2">
    <source>
        <dbReference type="Pfam" id="PF03713"/>
    </source>
</evidence>
<keyword evidence="4" id="KW-1185">Reference proteome</keyword>
<evidence type="ECO:0000313" key="3">
    <source>
        <dbReference type="EMBL" id="RYC14578.1"/>
    </source>
</evidence>
<proteinExistence type="predicted"/>
<organism evidence="3 4">
    <name type="scientific">Nocardioides zhouii</name>
    <dbReference type="NCBI Taxonomy" id="1168729"/>
    <lineage>
        <taxon>Bacteria</taxon>
        <taxon>Bacillati</taxon>
        <taxon>Actinomycetota</taxon>
        <taxon>Actinomycetes</taxon>
        <taxon>Propionibacteriales</taxon>
        <taxon>Nocardioidaceae</taxon>
        <taxon>Nocardioides</taxon>
    </lineage>
</organism>
<dbReference type="AlphaFoldDB" id="A0A4Q2TBS4"/>